<evidence type="ECO:0000313" key="1">
    <source>
        <dbReference type="EMBL" id="MFD1220691.1"/>
    </source>
</evidence>
<organism evidence="1 2">
    <name type="scientific">Paenibacillus vulneris</name>
    <dbReference type="NCBI Taxonomy" id="1133364"/>
    <lineage>
        <taxon>Bacteria</taxon>
        <taxon>Bacillati</taxon>
        <taxon>Bacillota</taxon>
        <taxon>Bacilli</taxon>
        <taxon>Bacillales</taxon>
        <taxon>Paenibacillaceae</taxon>
        <taxon>Paenibacillus</taxon>
    </lineage>
</organism>
<evidence type="ECO:0000313" key="2">
    <source>
        <dbReference type="Proteomes" id="UP001597180"/>
    </source>
</evidence>
<dbReference type="PANTHER" id="PTHR39638">
    <property type="entry name" value="YCF35"/>
    <property type="match status" value="1"/>
</dbReference>
<proteinExistence type="predicted"/>
<accession>A0ABW3ULG6</accession>
<keyword evidence="2" id="KW-1185">Reference proteome</keyword>
<dbReference type="EMBL" id="JBHTLU010000013">
    <property type="protein sequence ID" value="MFD1220691.1"/>
    <property type="molecule type" value="Genomic_DNA"/>
</dbReference>
<dbReference type="RefSeq" id="WP_345587265.1">
    <property type="nucleotide sequence ID" value="NZ_BAABJG010000006.1"/>
</dbReference>
<protein>
    <submittedName>
        <fullName evidence="1">DUF1257 domain-containing protein</fullName>
    </submittedName>
</protein>
<gene>
    <name evidence="1" type="ORF">ACFQ4B_11205</name>
</gene>
<comment type="caution">
    <text evidence="1">The sequence shown here is derived from an EMBL/GenBank/DDBJ whole genome shotgun (WGS) entry which is preliminary data.</text>
</comment>
<dbReference type="Pfam" id="PF06868">
    <property type="entry name" value="DUF1257"/>
    <property type="match status" value="1"/>
</dbReference>
<dbReference type="InterPro" id="IPR009666">
    <property type="entry name" value="Uncharacterised_Ycf35"/>
</dbReference>
<reference evidence="2" key="1">
    <citation type="journal article" date="2019" name="Int. J. Syst. Evol. Microbiol.">
        <title>The Global Catalogue of Microorganisms (GCM) 10K type strain sequencing project: providing services to taxonomists for standard genome sequencing and annotation.</title>
        <authorList>
            <consortium name="The Broad Institute Genomics Platform"/>
            <consortium name="The Broad Institute Genome Sequencing Center for Infectious Disease"/>
            <person name="Wu L."/>
            <person name="Ma J."/>
        </authorList>
    </citation>
    <scope>NUCLEOTIDE SEQUENCE [LARGE SCALE GENOMIC DNA]</scope>
    <source>
        <strain evidence="2">CCUG 53270</strain>
    </source>
</reference>
<dbReference type="PANTHER" id="PTHR39638:SF2">
    <property type="entry name" value="YCF35"/>
    <property type="match status" value="1"/>
</dbReference>
<dbReference type="Proteomes" id="UP001597180">
    <property type="component" value="Unassembled WGS sequence"/>
</dbReference>
<name>A0ABW3ULG6_9BACL</name>
<sequence>MSHFTKMKTEIRDIQALELACRELGLDLLRDQSARGYNGRLLPADYVVKLKGPYDLAFTLGRTGAYTMTTDWYNGHVEKEVGKRAEHLLQHYGVHAATLAARKQGYAVERRQMEDGSIKLICRTGG</sequence>